<dbReference type="Gene3D" id="3.40.50.300">
    <property type="entry name" value="P-loop containing nucleotide triphosphate hydrolases"/>
    <property type="match status" value="2"/>
</dbReference>
<dbReference type="CDD" id="cd01026">
    <property type="entry name" value="TOPRIM_OLD"/>
    <property type="match status" value="1"/>
</dbReference>
<gene>
    <name evidence="3" type="ORF">G3480_08225</name>
</gene>
<evidence type="ECO:0000313" key="4">
    <source>
        <dbReference type="Proteomes" id="UP000471640"/>
    </source>
</evidence>
<dbReference type="Proteomes" id="UP000471640">
    <property type="component" value="Unassembled WGS sequence"/>
</dbReference>
<dbReference type="PANTHER" id="PTHR43581">
    <property type="entry name" value="ATP/GTP PHOSPHATASE"/>
    <property type="match status" value="1"/>
</dbReference>
<proteinExistence type="predicted"/>
<evidence type="ECO:0000259" key="2">
    <source>
        <dbReference type="Pfam" id="PF20469"/>
    </source>
</evidence>
<dbReference type="InterPro" id="IPR051396">
    <property type="entry name" value="Bact_Antivir_Def_Nuclease"/>
</dbReference>
<name>A0A6P1DXC2_9GAMM</name>
<feature type="domain" description="OLD protein-like TOPRIM" evidence="2">
    <location>
        <begin position="406"/>
        <end position="469"/>
    </location>
</feature>
<accession>A0A6P1DXC2</accession>
<comment type="caution">
    <text evidence="3">The sequence shown here is derived from an EMBL/GenBank/DDBJ whole genome shotgun (WGS) entry which is preliminary data.</text>
</comment>
<reference evidence="4" key="1">
    <citation type="journal article" date="2020" name="Microbiol. Resour. Announc.">
        <title>Draft Genome Sequences of Thiorhodococcus mannitoliphagus and Thiorhodococcus minor, Purple Sulfur Photosynthetic Bacteria in the Gammaproteobacterial Family Chromatiaceae.</title>
        <authorList>
            <person name="Aviles F.A."/>
            <person name="Meyer T.E."/>
            <person name="Kyndt J.A."/>
        </authorList>
    </citation>
    <scope>NUCLEOTIDE SEQUENCE [LARGE SCALE GENOMIC DNA]</scope>
    <source>
        <strain evidence="4">DSM 18266</strain>
    </source>
</reference>
<dbReference type="Pfam" id="PF13304">
    <property type="entry name" value="AAA_21"/>
    <property type="match status" value="1"/>
</dbReference>
<feature type="domain" description="ATPase AAA-type core" evidence="1">
    <location>
        <begin position="36"/>
        <end position="357"/>
    </location>
</feature>
<evidence type="ECO:0000259" key="1">
    <source>
        <dbReference type="Pfam" id="PF13304"/>
    </source>
</evidence>
<dbReference type="RefSeq" id="WP_164653396.1">
    <property type="nucleotide sequence ID" value="NZ_JAAIJR010000025.1"/>
</dbReference>
<reference evidence="3 4" key="2">
    <citation type="submission" date="2020-02" db="EMBL/GenBank/DDBJ databases">
        <title>Genome sequences of Thiorhodococcus mannitoliphagus and Thiorhodococcus minor, purple sulfur photosynthetic bacteria in the gammaproteobacterial family, Chromatiaceae.</title>
        <authorList>
            <person name="Aviles F.A."/>
            <person name="Meyer T.E."/>
            <person name="Kyndt J.A."/>
        </authorList>
    </citation>
    <scope>NUCLEOTIDE SEQUENCE [LARGE SCALE GENOMIC DNA]</scope>
    <source>
        <strain evidence="3 4">DSM 18266</strain>
    </source>
</reference>
<dbReference type="SUPFAM" id="SSF52540">
    <property type="entry name" value="P-loop containing nucleoside triphosphate hydrolases"/>
    <property type="match status" value="1"/>
</dbReference>
<dbReference type="InterPro" id="IPR003959">
    <property type="entry name" value="ATPase_AAA_core"/>
</dbReference>
<dbReference type="Pfam" id="PF20469">
    <property type="entry name" value="OLD-like_TOPRIM"/>
    <property type="match status" value="1"/>
</dbReference>
<dbReference type="PANTHER" id="PTHR43581:SF4">
    <property type="entry name" value="ATP_GTP PHOSPHATASE"/>
    <property type="match status" value="1"/>
</dbReference>
<keyword evidence="4" id="KW-1185">Reference proteome</keyword>
<dbReference type="AlphaFoldDB" id="A0A6P1DXC2"/>
<sequence>MASVNPTSVDSGLRLVEARIRNFRSLRAVDIRFDELTVLIGENNSGKTSLLEALYAAIGAGRRVLTSDDLFLGIGEAKVPQERTIVIDLLFRPADPSGILDEFPVGSYWLELWGTGISQDADDNDFMAIRTKMAWNMGKAEYETKRQFLAEWSSAADLDAANTVPGAVATAQLEPIALYLLDAKRDIQDELQSRSSFWHKLISDPGLPEKTVAKIERILSKLNASIVDGSPVLSHVQTHLDDLYKTVSSGRGAVNVTPLARHLRDLSRGMDIGFSTKGAQTFPLVRHGMGTRSLAAVLTFRAYSQWRQIRDSGGAVHSLLALEEPEAHLHPQAQRALFAQIEAIPGQRFISTHSPYIAAQAEIGQFRHFRKEGAETTVSQMTLSGLSPEDLRKIDRMVLNTRGELLFARALVFFEGETEEQALPFFAKAYWGEHIHTLGISMIGVGGQAYLPFVRLAESFDIPWFIFSDGEPQTIASLLTMLGNLGRPSDLSDSANDNVLVIPGGKDFEAYLIQPVYEAVLVEMIIKENSRTPQHEAALRHQWANESNKLAKIEQELSANKTRYALPLALAITSMTDPTSRFPTLIRELLETMSLRLGLTQAT</sequence>
<organism evidence="3 4">
    <name type="scientific">Thiorhodococcus mannitoliphagus</name>
    <dbReference type="NCBI Taxonomy" id="329406"/>
    <lineage>
        <taxon>Bacteria</taxon>
        <taxon>Pseudomonadati</taxon>
        <taxon>Pseudomonadota</taxon>
        <taxon>Gammaproteobacteria</taxon>
        <taxon>Chromatiales</taxon>
        <taxon>Chromatiaceae</taxon>
        <taxon>Thiorhodococcus</taxon>
    </lineage>
</organism>
<protein>
    <submittedName>
        <fullName evidence="3">AAA family ATPase</fullName>
    </submittedName>
</protein>
<dbReference type="InterPro" id="IPR027417">
    <property type="entry name" value="P-loop_NTPase"/>
</dbReference>
<dbReference type="InterPro" id="IPR034139">
    <property type="entry name" value="TOPRIM_OLD"/>
</dbReference>
<dbReference type="EMBL" id="JAAIJR010000025">
    <property type="protein sequence ID" value="NEX20295.1"/>
    <property type="molecule type" value="Genomic_DNA"/>
</dbReference>
<evidence type="ECO:0000313" key="3">
    <source>
        <dbReference type="EMBL" id="NEX20295.1"/>
    </source>
</evidence>